<dbReference type="SMART" id="SM00388">
    <property type="entry name" value="HisKA"/>
    <property type="match status" value="1"/>
</dbReference>
<protein>
    <recommendedName>
        <fullName evidence="3">histidine kinase</fullName>
        <ecNumber evidence="3">2.7.13.3</ecNumber>
    </recommendedName>
</protein>
<dbReference type="EC" id="2.7.13.3" evidence="3"/>
<keyword evidence="10 12" id="KW-0472">Membrane</keyword>
<dbReference type="Gene3D" id="1.10.287.130">
    <property type="match status" value="1"/>
</dbReference>
<dbReference type="InterPro" id="IPR050351">
    <property type="entry name" value="BphY/WalK/GraS-like"/>
</dbReference>
<sequence>MILNFIAFTIIFSIFGIIIFTQVQNTLISETDKELIELKRLLTDEHARGETPPTHSNERSLPHAPEARPGMALNPRIIMLDWSNEGEIVNSDQIGTLIYENYLHDYPLEKDKVDVITTLTIDDSYYFRSLLFANPNTDEGIAYTQLVINIDAEQTILNNFGKLLILCSSVFVLLSISASYLLSKKMMKPIIQSWNRQAEFVENASHELRTPLTIIQNKLELLLMEPQETIMNKFENIALSLSETRRLSKLTSDMLTLARADSAETELVKKPLVVDEFVEKVCAPYSEIAESQGKHLWLHLNSNETIEADEVRLHQLLVILLDNALKYTSDHDSIGIKTYVEAQKVVFEVSDTGIGIKEENMKHIFDRFYREDRARLRETGGTGLGLSIAHWIVGKHDGSISVVRNEQKGATFKVKLPK</sequence>
<evidence type="ECO:0000256" key="7">
    <source>
        <dbReference type="ARBA" id="ARBA00022777"/>
    </source>
</evidence>
<dbReference type="CDD" id="cd00082">
    <property type="entry name" value="HisKA"/>
    <property type="match status" value="1"/>
</dbReference>
<keyword evidence="5" id="KW-0808">Transferase</keyword>
<dbReference type="GO" id="GO:0000155">
    <property type="term" value="F:phosphorelay sensor kinase activity"/>
    <property type="evidence" value="ECO:0007669"/>
    <property type="project" value="InterPro"/>
</dbReference>
<evidence type="ECO:0000256" key="8">
    <source>
        <dbReference type="ARBA" id="ARBA00022840"/>
    </source>
</evidence>
<dbReference type="GO" id="GO:0005524">
    <property type="term" value="F:ATP binding"/>
    <property type="evidence" value="ECO:0007669"/>
    <property type="project" value="UniProtKB-KW"/>
</dbReference>
<dbReference type="InterPro" id="IPR003661">
    <property type="entry name" value="HisK_dim/P_dom"/>
</dbReference>
<evidence type="ECO:0000256" key="10">
    <source>
        <dbReference type="ARBA" id="ARBA00023136"/>
    </source>
</evidence>
<keyword evidence="12" id="KW-1133">Transmembrane helix</keyword>
<evidence type="ECO:0000259" key="13">
    <source>
        <dbReference type="PROSITE" id="PS50109"/>
    </source>
</evidence>
<dbReference type="Proteomes" id="UP000198935">
    <property type="component" value="Unassembled WGS sequence"/>
</dbReference>
<evidence type="ECO:0000256" key="5">
    <source>
        <dbReference type="ARBA" id="ARBA00022679"/>
    </source>
</evidence>
<feature type="domain" description="Histidine kinase" evidence="13">
    <location>
        <begin position="203"/>
        <end position="418"/>
    </location>
</feature>
<feature type="transmembrane region" description="Helical" evidence="12">
    <location>
        <begin position="163"/>
        <end position="182"/>
    </location>
</feature>
<dbReference type="GO" id="GO:0016036">
    <property type="term" value="P:cellular response to phosphate starvation"/>
    <property type="evidence" value="ECO:0007669"/>
    <property type="project" value="TreeGrafter"/>
</dbReference>
<dbReference type="PRINTS" id="PR00344">
    <property type="entry name" value="BCTRLSENSOR"/>
</dbReference>
<dbReference type="FunFam" id="1.10.287.130:FF:000001">
    <property type="entry name" value="Two-component sensor histidine kinase"/>
    <property type="match status" value="1"/>
</dbReference>
<dbReference type="CDD" id="cd00075">
    <property type="entry name" value="HATPase"/>
    <property type="match status" value="1"/>
</dbReference>
<dbReference type="InterPro" id="IPR004358">
    <property type="entry name" value="Sig_transdc_His_kin-like_C"/>
</dbReference>
<dbReference type="Pfam" id="PF02518">
    <property type="entry name" value="HATPase_c"/>
    <property type="match status" value="1"/>
</dbReference>
<dbReference type="SUPFAM" id="SSF47384">
    <property type="entry name" value="Homodimeric domain of signal transducing histidine kinase"/>
    <property type="match status" value="1"/>
</dbReference>
<comment type="subcellular location">
    <subcellularLocation>
        <location evidence="2">Cell membrane</location>
        <topology evidence="2">Multi-pass membrane protein</topology>
    </subcellularLocation>
</comment>
<organism evidence="14 15">
    <name type="scientific">Evansella caseinilytica</name>
    <dbReference type="NCBI Taxonomy" id="1503961"/>
    <lineage>
        <taxon>Bacteria</taxon>
        <taxon>Bacillati</taxon>
        <taxon>Bacillota</taxon>
        <taxon>Bacilli</taxon>
        <taxon>Bacillales</taxon>
        <taxon>Bacillaceae</taxon>
        <taxon>Evansella</taxon>
    </lineage>
</organism>
<dbReference type="STRING" id="1503961.SAMN05421736_108162"/>
<dbReference type="EMBL" id="FNPI01000008">
    <property type="protein sequence ID" value="SDZ26321.1"/>
    <property type="molecule type" value="Genomic_DNA"/>
</dbReference>
<keyword evidence="15" id="KW-1185">Reference proteome</keyword>
<dbReference type="InterPro" id="IPR036097">
    <property type="entry name" value="HisK_dim/P_sf"/>
</dbReference>
<feature type="transmembrane region" description="Helical" evidence="12">
    <location>
        <begin position="6"/>
        <end position="23"/>
    </location>
</feature>
<reference evidence="15" key="1">
    <citation type="submission" date="2016-10" db="EMBL/GenBank/DDBJ databases">
        <authorList>
            <person name="Varghese N."/>
            <person name="Submissions S."/>
        </authorList>
    </citation>
    <scope>NUCLEOTIDE SEQUENCE [LARGE SCALE GENOMIC DNA]</scope>
    <source>
        <strain evidence="15">SP</strain>
    </source>
</reference>
<accession>A0A1H3RM53</accession>
<dbReference type="SUPFAM" id="SSF55874">
    <property type="entry name" value="ATPase domain of HSP90 chaperone/DNA topoisomerase II/histidine kinase"/>
    <property type="match status" value="1"/>
</dbReference>
<comment type="catalytic activity">
    <reaction evidence="1">
        <text>ATP + protein L-histidine = ADP + protein N-phospho-L-histidine.</text>
        <dbReference type="EC" id="2.7.13.3"/>
    </reaction>
</comment>
<evidence type="ECO:0000256" key="2">
    <source>
        <dbReference type="ARBA" id="ARBA00004651"/>
    </source>
</evidence>
<keyword evidence="7 14" id="KW-0418">Kinase</keyword>
<dbReference type="PROSITE" id="PS50109">
    <property type="entry name" value="HIS_KIN"/>
    <property type="match status" value="1"/>
</dbReference>
<keyword evidence="9" id="KW-0902">Two-component regulatory system</keyword>
<name>A0A1H3RM53_9BACI</name>
<feature type="region of interest" description="Disordered" evidence="11">
    <location>
        <begin position="46"/>
        <end position="66"/>
    </location>
</feature>
<dbReference type="InterPro" id="IPR036890">
    <property type="entry name" value="HATPase_C_sf"/>
</dbReference>
<dbReference type="GO" id="GO:0004721">
    <property type="term" value="F:phosphoprotein phosphatase activity"/>
    <property type="evidence" value="ECO:0007669"/>
    <property type="project" value="TreeGrafter"/>
</dbReference>
<evidence type="ECO:0000256" key="3">
    <source>
        <dbReference type="ARBA" id="ARBA00012438"/>
    </source>
</evidence>
<dbReference type="SMART" id="SM00387">
    <property type="entry name" value="HATPase_c"/>
    <property type="match status" value="1"/>
</dbReference>
<evidence type="ECO:0000256" key="6">
    <source>
        <dbReference type="ARBA" id="ARBA00022741"/>
    </source>
</evidence>
<gene>
    <name evidence="14" type="ORF">SAMN05421736_108162</name>
</gene>
<dbReference type="PANTHER" id="PTHR45453:SF1">
    <property type="entry name" value="PHOSPHATE REGULON SENSOR PROTEIN PHOR"/>
    <property type="match status" value="1"/>
</dbReference>
<proteinExistence type="predicted"/>
<keyword evidence="12" id="KW-0812">Transmembrane</keyword>
<evidence type="ECO:0000256" key="1">
    <source>
        <dbReference type="ARBA" id="ARBA00000085"/>
    </source>
</evidence>
<dbReference type="PANTHER" id="PTHR45453">
    <property type="entry name" value="PHOSPHATE REGULON SENSOR PROTEIN PHOR"/>
    <property type="match status" value="1"/>
</dbReference>
<dbReference type="Gene3D" id="3.30.565.10">
    <property type="entry name" value="Histidine kinase-like ATPase, C-terminal domain"/>
    <property type="match status" value="1"/>
</dbReference>
<keyword evidence="6" id="KW-0547">Nucleotide-binding</keyword>
<evidence type="ECO:0000256" key="11">
    <source>
        <dbReference type="SAM" id="MobiDB-lite"/>
    </source>
</evidence>
<dbReference type="GO" id="GO:0005886">
    <property type="term" value="C:plasma membrane"/>
    <property type="evidence" value="ECO:0007669"/>
    <property type="project" value="UniProtKB-SubCell"/>
</dbReference>
<evidence type="ECO:0000313" key="15">
    <source>
        <dbReference type="Proteomes" id="UP000198935"/>
    </source>
</evidence>
<dbReference type="Pfam" id="PF00512">
    <property type="entry name" value="HisKA"/>
    <property type="match status" value="1"/>
</dbReference>
<dbReference type="InterPro" id="IPR003594">
    <property type="entry name" value="HATPase_dom"/>
</dbReference>
<keyword evidence="4" id="KW-0597">Phosphoprotein</keyword>
<dbReference type="AlphaFoldDB" id="A0A1H3RM53"/>
<evidence type="ECO:0000256" key="9">
    <source>
        <dbReference type="ARBA" id="ARBA00023012"/>
    </source>
</evidence>
<keyword evidence="8" id="KW-0067">ATP-binding</keyword>
<evidence type="ECO:0000256" key="4">
    <source>
        <dbReference type="ARBA" id="ARBA00022553"/>
    </source>
</evidence>
<dbReference type="InterPro" id="IPR005467">
    <property type="entry name" value="His_kinase_dom"/>
</dbReference>
<evidence type="ECO:0000256" key="12">
    <source>
        <dbReference type="SAM" id="Phobius"/>
    </source>
</evidence>
<dbReference type="FunFam" id="3.30.565.10:FF:000006">
    <property type="entry name" value="Sensor histidine kinase WalK"/>
    <property type="match status" value="1"/>
</dbReference>
<evidence type="ECO:0000313" key="14">
    <source>
        <dbReference type="EMBL" id="SDZ26321.1"/>
    </source>
</evidence>